<name>A0A5C8ZDT3_9ACTN</name>
<dbReference type="EMBL" id="VKAC01000008">
    <property type="protein sequence ID" value="TXR55459.1"/>
    <property type="molecule type" value="Genomic_DNA"/>
</dbReference>
<dbReference type="Gene3D" id="3.20.20.370">
    <property type="entry name" value="Glycoside hydrolase/deacetylase"/>
    <property type="match status" value="1"/>
</dbReference>
<dbReference type="Proteomes" id="UP000321234">
    <property type="component" value="Unassembled WGS sequence"/>
</dbReference>
<evidence type="ECO:0000313" key="1">
    <source>
        <dbReference type="EMBL" id="TXR55459.1"/>
    </source>
</evidence>
<reference evidence="1 2" key="1">
    <citation type="submission" date="2019-07" db="EMBL/GenBank/DDBJ databases">
        <title>Quadrisphaera sp. strain DD2A genome sequencing and assembly.</title>
        <authorList>
            <person name="Kim I."/>
        </authorList>
    </citation>
    <scope>NUCLEOTIDE SEQUENCE [LARGE SCALE GENOMIC DNA]</scope>
    <source>
        <strain evidence="1 2">DD2A</strain>
    </source>
</reference>
<accession>A0A5C8ZDT3</accession>
<dbReference type="RefSeq" id="WP_147927035.1">
    <property type="nucleotide sequence ID" value="NZ_VKAC01000008.1"/>
</dbReference>
<dbReference type="AlphaFoldDB" id="A0A5C8ZDT3"/>
<proteinExistence type="predicted"/>
<comment type="caution">
    <text evidence="1">The sequence shown here is derived from an EMBL/GenBank/DDBJ whole genome shotgun (WGS) entry which is preliminary data.</text>
</comment>
<evidence type="ECO:0000313" key="2">
    <source>
        <dbReference type="Proteomes" id="UP000321234"/>
    </source>
</evidence>
<organism evidence="1 2">
    <name type="scientific">Quadrisphaera setariae</name>
    <dbReference type="NCBI Taxonomy" id="2593304"/>
    <lineage>
        <taxon>Bacteria</taxon>
        <taxon>Bacillati</taxon>
        <taxon>Actinomycetota</taxon>
        <taxon>Actinomycetes</taxon>
        <taxon>Kineosporiales</taxon>
        <taxon>Kineosporiaceae</taxon>
        <taxon>Quadrisphaera</taxon>
    </lineage>
</organism>
<dbReference type="OrthoDB" id="9782872at2"/>
<protein>
    <submittedName>
        <fullName evidence="1">Polysaccharide deacetylase family protein</fullName>
    </submittedName>
</protein>
<dbReference type="InterPro" id="IPR011330">
    <property type="entry name" value="Glyco_hydro/deAcase_b/a-brl"/>
</dbReference>
<gene>
    <name evidence="1" type="ORF">FMM08_14145</name>
</gene>
<dbReference type="GO" id="GO:0005975">
    <property type="term" value="P:carbohydrate metabolic process"/>
    <property type="evidence" value="ECO:0007669"/>
    <property type="project" value="InterPro"/>
</dbReference>
<dbReference type="SUPFAM" id="SSF88713">
    <property type="entry name" value="Glycoside hydrolase/deacetylase"/>
    <property type="match status" value="1"/>
</dbReference>
<keyword evidence="2" id="KW-1185">Reference proteome</keyword>
<sequence>MVPTSLLPAPLLLPPPDRSALADLRSSAALAAARGGVPALLALLWDDDARRARPAPPHVRTDGQQLAARAAGVWQALAADQRDDDLACVSSVLHAAGFGALADELPGERAGRLVAAASVPGALLPRQHRRLAPAPLGMTSHLLAMGRGHHLRVVSWHNTPPSRRHQLRAELAALQVRYRTWTLADLEAVTATGVWPGSRDGDERPGLLPVFYEGYRAAAEVAAPVCDELGVTGWFGVCTGFVGCRADQQELFARSHRIVLLDEDLAAPSPAMTWDQVGELTQRHVVFAHTASHAGIEETPTEADLEREVLAPARALRAATGVDAGVFAWLHGSPTGMSPRHDAALRGAGYRHLISGTAVHRL</sequence>